<evidence type="ECO:0000256" key="2">
    <source>
        <dbReference type="ARBA" id="ARBA00022737"/>
    </source>
</evidence>
<dbReference type="GO" id="GO:0005829">
    <property type="term" value="C:cytosol"/>
    <property type="evidence" value="ECO:0007669"/>
    <property type="project" value="EnsemblFungi"/>
</dbReference>
<dbReference type="InterPro" id="IPR015943">
    <property type="entry name" value="WD40/YVTN_repeat-like_dom_sf"/>
</dbReference>
<evidence type="ECO:0000313" key="6">
    <source>
        <dbReference type="EMBL" id="ODQ44419.1"/>
    </source>
</evidence>
<dbReference type="GO" id="GO:0002098">
    <property type="term" value="P:tRNA wobble uridine modification"/>
    <property type="evidence" value="ECO:0007669"/>
    <property type="project" value="EnsemblFungi"/>
</dbReference>
<evidence type="ECO:0000256" key="3">
    <source>
        <dbReference type="HAMAP-Rule" id="MF_03037"/>
    </source>
</evidence>
<dbReference type="GO" id="GO:0016226">
    <property type="term" value="P:iron-sulfur cluster assembly"/>
    <property type="evidence" value="ECO:0007669"/>
    <property type="project" value="UniProtKB-UniRule"/>
</dbReference>
<protein>
    <recommendedName>
        <fullName evidence="3">Probable cytosolic iron-sulfur protein assembly protein 1</fullName>
    </recommendedName>
</protein>
<keyword evidence="2" id="KW-0677">Repeat</keyword>
<dbReference type="PANTHER" id="PTHR19920:SF0">
    <property type="entry name" value="CYTOSOLIC IRON-SULFUR PROTEIN ASSEMBLY PROTEIN CIAO1-RELATED"/>
    <property type="match status" value="1"/>
</dbReference>
<accession>A0A1E3NE78</accession>
<dbReference type="STRING" id="763406.A0A1E3NE78"/>
<evidence type="ECO:0000256" key="4">
    <source>
        <dbReference type="PROSITE-ProRule" id="PRU00221"/>
    </source>
</evidence>
<dbReference type="HAMAP" id="MF_03037">
    <property type="entry name" value="ciao1"/>
    <property type="match status" value="1"/>
</dbReference>
<dbReference type="InterPro" id="IPR036322">
    <property type="entry name" value="WD40_repeat_dom_sf"/>
</dbReference>
<dbReference type="GeneID" id="30179743"/>
<proteinExistence type="inferred from homology"/>
<evidence type="ECO:0000256" key="5">
    <source>
        <dbReference type="SAM" id="MobiDB-lite"/>
    </source>
</evidence>
<dbReference type="OrthoDB" id="284782at2759"/>
<dbReference type="Proteomes" id="UP000094455">
    <property type="component" value="Unassembled WGS sequence"/>
</dbReference>
<dbReference type="GO" id="GO:0097361">
    <property type="term" value="C:cytosolic [4Fe-4S] assembly targeting complex"/>
    <property type="evidence" value="ECO:0007669"/>
    <property type="project" value="EnsemblFungi"/>
</dbReference>
<name>A0A1E3NE78_9ASCO</name>
<sequence length="358" mass="39983">MGNAVKQAEELRLLAKIQAHDESVWNMSVHSKLPILATCSSDRTSKIYDISVLENVKLTTVLDEQTHTKTIRCVSFKPSSEEAYPTLALGSFDSTCSIWGADSFKSEWELLAVIEGHENEVKSIDWSLDGRYLATCARDKTIWIWETDSMNEEFECIAVLSEHEGDVKFVKWNDKGEDTHVFVSCSYDDTLRIWRQDEYDEDEWNCVAMINLENTVWGAAWVDNDTIRVLTEADKAEAEQGQDKDDQETTDSSKKLPSTIKKIETWSASSAFGKVSRMHEGTVYSVDSRGGRIVSGGSDGCVYVYEREAAGPESGEWRVCASHSLCHGVREVNSVRFVRDNTVASGGDDGSVAVWGLT</sequence>
<feature type="compositionally biased region" description="Basic and acidic residues" evidence="5">
    <location>
        <begin position="235"/>
        <end position="244"/>
    </location>
</feature>
<feature type="region of interest" description="Disordered" evidence="5">
    <location>
        <begin position="235"/>
        <end position="257"/>
    </location>
</feature>
<evidence type="ECO:0000256" key="1">
    <source>
        <dbReference type="ARBA" id="ARBA00022574"/>
    </source>
</evidence>
<comment type="function">
    <text evidence="3">Essential component of the cytosolic iron-sulfur (Fe/S) protein assembly machinery. Required for the maturation of extramitochondrial Fe/S proteins.</text>
</comment>
<dbReference type="RefSeq" id="XP_019015532.1">
    <property type="nucleotide sequence ID" value="XM_019163056.1"/>
</dbReference>
<dbReference type="PANTHER" id="PTHR19920">
    <property type="entry name" value="WD40 PROTEIN CIAO1"/>
    <property type="match status" value="1"/>
</dbReference>
<gene>
    <name evidence="3" type="primary">CIA1</name>
    <name evidence="6" type="ORF">PICMEDRAFT_37084</name>
</gene>
<dbReference type="PROSITE" id="PS50294">
    <property type="entry name" value="WD_REPEATS_REGION"/>
    <property type="match status" value="2"/>
</dbReference>
<feature type="repeat" description="WD" evidence="4">
    <location>
        <begin position="332"/>
        <end position="358"/>
    </location>
</feature>
<dbReference type="EMBL" id="KV454007">
    <property type="protein sequence ID" value="ODQ44419.1"/>
    <property type="molecule type" value="Genomic_DNA"/>
</dbReference>
<dbReference type="SMART" id="SM00320">
    <property type="entry name" value="WD40"/>
    <property type="match status" value="6"/>
</dbReference>
<feature type="repeat" description="WD" evidence="4">
    <location>
        <begin position="17"/>
        <end position="58"/>
    </location>
</feature>
<keyword evidence="7" id="KW-1185">Reference proteome</keyword>
<dbReference type="Pfam" id="PF00400">
    <property type="entry name" value="WD40"/>
    <property type="match status" value="6"/>
</dbReference>
<dbReference type="Gene3D" id="2.130.10.10">
    <property type="entry name" value="YVTN repeat-like/Quinoprotein amine dehydrogenase"/>
    <property type="match status" value="1"/>
</dbReference>
<reference evidence="6 7" key="1">
    <citation type="journal article" date="2016" name="Proc. Natl. Acad. Sci. U.S.A.">
        <title>Comparative genomics of biotechnologically important yeasts.</title>
        <authorList>
            <person name="Riley R."/>
            <person name="Haridas S."/>
            <person name="Wolfe K.H."/>
            <person name="Lopes M.R."/>
            <person name="Hittinger C.T."/>
            <person name="Goeker M."/>
            <person name="Salamov A.A."/>
            <person name="Wisecaver J.H."/>
            <person name="Long T.M."/>
            <person name="Calvey C.H."/>
            <person name="Aerts A.L."/>
            <person name="Barry K.W."/>
            <person name="Choi C."/>
            <person name="Clum A."/>
            <person name="Coughlan A.Y."/>
            <person name="Deshpande S."/>
            <person name="Douglass A.P."/>
            <person name="Hanson S.J."/>
            <person name="Klenk H.-P."/>
            <person name="LaButti K.M."/>
            <person name="Lapidus A."/>
            <person name="Lindquist E.A."/>
            <person name="Lipzen A.M."/>
            <person name="Meier-Kolthoff J.P."/>
            <person name="Ohm R.A."/>
            <person name="Otillar R.P."/>
            <person name="Pangilinan J.L."/>
            <person name="Peng Y."/>
            <person name="Rokas A."/>
            <person name="Rosa C.A."/>
            <person name="Scheuner C."/>
            <person name="Sibirny A.A."/>
            <person name="Slot J.C."/>
            <person name="Stielow J.B."/>
            <person name="Sun H."/>
            <person name="Kurtzman C.P."/>
            <person name="Blackwell M."/>
            <person name="Grigoriev I.V."/>
            <person name="Jeffries T.W."/>
        </authorList>
    </citation>
    <scope>NUCLEOTIDE SEQUENCE [LARGE SCALE GENOMIC DNA]</scope>
    <source>
        <strain evidence="6 7">NRRL Y-2026</strain>
    </source>
</reference>
<dbReference type="SUPFAM" id="SSF50978">
    <property type="entry name" value="WD40 repeat-like"/>
    <property type="match status" value="1"/>
</dbReference>
<keyword evidence="1 4" id="KW-0853">WD repeat</keyword>
<dbReference type="GO" id="GO:0005634">
    <property type="term" value="C:nucleus"/>
    <property type="evidence" value="ECO:0007669"/>
    <property type="project" value="EnsemblFungi"/>
</dbReference>
<feature type="repeat" description="WD" evidence="4">
    <location>
        <begin position="114"/>
        <end position="155"/>
    </location>
</feature>
<dbReference type="AlphaFoldDB" id="A0A1E3NE78"/>
<dbReference type="PROSITE" id="PS00678">
    <property type="entry name" value="WD_REPEATS_1"/>
    <property type="match status" value="1"/>
</dbReference>
<dbReference type="InterPro" id="IPR028608">
    <property type="entry name" value="CIAO1/Cia1"/>
</dbReference>
<comment type="similarity">
    <text evidence="3">Belongs to the WD repeat CIA1 family.</text>
</comment>
<organism evidence="6 7">
    <name type="scientific">Pichia membranifaciens NRRL Y-2026</name>
    <dbReference type="NCBI Taxonomy" id="763406"/>
    <lineage>
        <taxon>Eukaryota</taxon>
        <taxon>Fungi</taxon>
        <taxon>Dikarya</taxon>
        <taxon>Ascomycota</taxon>
        <taxon>Saccharomycotina</taxon>
        <taxon>Pichiomycetes</taxon>
        <taxon>Pichiales</taxon>
        <taxon>Pichiaceae</taxon>
        <taxon>Pichia</taxon>
    </lineage>
</organism>
<dbReference type="InterPro" id="IPR001680">
    <property type="entry name" value="WD40_rpt"/>
</dbReference>
<dbReference type="InterPro" id="IPR019775">
    <property type="entry name" value="WD40_repeat_CS"/>
</dbReference>
<evidence type="ECO:0000313" key="7">
    <source>
        <dbReference type="Proteomes" id="UP000094455"/>
    </source>
</evidence>
<feature type="repeat" description="WD" evidence="4">
    <location>
        <begin position="160"/>
        <end position="194"/>
    </location>
</feature>
<dbReference type="PROSITE" id="PS50082">
    <property type="entry name" value="WD_REPEATS_2"/>
    <property type="match status" value="4"/>
</dbReference>